<protein>
    <submittedName>
        <fullName evidence="1">Uncharacterized protein</fullName>
    </submittedName>
</protein>
<feature type="non-terminal residue" evidence="1">
    <location>
        <position position="532"/>
    </location>
</feature>
<comment type="caution">
    <text evidence="1">The sequence shown here is derived from an EMBL/GenBank/DDBJ whole genome shotgun (WGS) entry which is preliminary data.</text>
</comment>
<organism evidence="1">
    <name type="scientific">marine sediment metagenome</name>
    <dbReference type="NCBI Taxonomy" id="412755"/>
    <lineage>
        <taxon>unclassified sequences</taxon>
        <taxon>metagenomes</taxon>
        <taxon>ecological metagenomes</taxon>
    </lineage>
</organism>
<dbReference type="EMBL" id="BARW01001229">
    <property type="protein sequence ID" value="GAI72533.1"/>
    <property type="molecule type" value="Genomic_DNA"/>
</dbReference>
<proteinExistence type="predicted"/>
<evidence type="ECO:0000313" key="1">
    <source>
        <dbReference type="EMBL" id="GAI72533.1"/>
    </source>
</evidence>
<accession>X1QWA0</accession>
<name>X1QWA0_9ZZZZ</name>
<gene>
    <name evidence="1" type="ORF">S12H4_04117</name>
</gene>
<dbReference type="AlphaFoldDB" id="X1QWA0"/>
<reference evidence="1" key="1">
    <citation type="journal article" date="2014" name="Front. Microbiol.">
        <title>High frequency of phylogenetically diverse reductive dehalogenase-homologous genes in deep subseafloor sedimentary metagenomes.</title>
        <authorList>
            <person name="Kawai M."/>
            <person name="Futagami T."/>
            <person name="Toyoda A."/>
            <person name="Takaki Y."/>
            <person name="Nishi S."/>
            <person name="Hori S."/>
            <person name="Arai W."/>
            <person name="Tsubouchi T."/>
            <person name="Morono Y."/>
            <person name="Uchiyama I."/>
            <person name="Ito T."/>
            <person name="Fujiyama A."/>
            <person name="Inagaki F."/>
            <person name="Takami H."/>
        </authorList>
    </citation>
    <scope>NUCLEOTIDE SEQUENCE</scope>
    <source>
        <strain evidence="1">Expedition CK06-06</strain>
    </source>
</reference>
<feature type="non-terminal residue" evidence="1">
    <location>
        <position position="1"/>
    </location>
</feature>
<sequence length="532" mass="59631">EYQNFGGAGENLNITVHQSLLNTSMIEFTNLDTFNSFTEPFPNFNGYNTSFINMTVDNIFAPNYSLIVEDDYQVFQGYQIASAPHAYASFTVKSSCYLDNISTVLYNDNDAVNADIQIRIYNSTWNSGQSRNEPDSGYTQIVSYGTYTFNNFDGWYNFTNLNHFLNISKTANNTFYVYVRDGNDDNTQWRWASDGAVPDNNDEQNAYEYNPLLQFINPSGSTIDLTLKVDLVPLSNTPKPEYIGLNINNSAVTGHGNINGSGYWNPNQSFSSATDELNFIVSADWWDVSCNITSVQINYTKTDVQAISSFDISGSESLTVQWNVTITNGLNYFDSRITDFNTINFTIPSIWQETTIKVFNGGTEIQASNLNKRLLNNAYREVQVLNANNGTFWHLTANSTNLLSSIDTYVSGVAMSIANHSNIVELNATFSEIIKTGDLNLSVYSPLPRYLNHSKILSISNADTEFLVSNWDVSVNVTQYGIFKIQMSWNNETAAGFLESYITIFGDTDLIPSLPSTNFDASNTFNITVFFN</sequence>